<dbReference type="InterPro" id="IPR026055">
    <property type="entry name" value="FAR"/>
</dbReference>
<gene>
    <name evidence="2" type="ORF">NQ318_002313</name>
</gene>
<protein>
    <recommendedName>
        <fullName evidence="1">Fatty acyl-CoA reductase C-terminal domain-containing protein</fullName>
    </recommendedName>
</protein>
<sequence>MRVYNCTSGCINPITWKKFGQLTQTYSLEYPSKYVTWYPGFTYRTNRIMHAIYATVYHTIPSALLDMYLCCTKQKPMMLKISRKFYNALNAGSFFSTRQWDFKTTTMDELVQAVKRAEDGHDFEVDLRETNGFRWDNYVKDFIVGVRKYVLKDDLGSLAQARVKLTR</sequence>
<dbReference type="InterPro" id="IPR033640">
    <property type="entry name" value="FAR_C"/>
</dbReference>
<dbReference type="Pfam" id="PF03015">
    <property type="entry name" value="Sterile"/>
    <property type="match status" value="1"/>
</dbReference>
<dbReference type="CDD" id="cd09071">
    <property type="entry name" value="FAR_C"/>
    <property type="match status" value="1"/>
</dbReference>
<evidence type="ECO:0000313" key="3">
    <source>
        <dbReference type="Proteomes" id="UP001162162"/>
    </source>
</evidence>
<dbReference type="PANTHER" id="PTHR11011">
    <property type="entry name" value="MALE STERILITY PROTEIN 2-RELATED"/>
    <property type="match status" value="1"/>
</dbReference>
<dbReference type="EMBL" id="JAPWTK010000017">
    <property type="protein sequence ID" value="KAJ8958519.1"/>
    <property type="molecule type" value="Genomic_DNA"/>
</dbReference>
<keyword evidence="3" id="KW-1185">Reference proteome</keyword>
<name>A0AAV8Z331_9CUCU</name>
<comment type="caution">
    <text evidence="2">The sequence shown here is derived from an EMBL/GenBank/DDBJ whole genome shotgun (WGS) entry which is preliminary data.</text>
</comment>
<evidence type="ECO:0000313" key="2">
    <source>
        <dbReference type="EMBL" id="KAJ8958519.1"/>
    </source>
</evidence>
<dbReference type="Proteomes" id="UP001162162">
    <property type="component" value="Unassembled WGS sequence"/>
</dbReference>
<dbReference type="GO" id="GO:0005777">
    <property type="term" value="C:peroxisome"/>
    <property type="evidence" value="ECO:0007669"/>
    <property type="project" value="TreeGrafter"/>
</dbReference>
<accession>A0AAV8Z331</accession>
<dbReference type="GO" id="GO:0080019">
    <property type="term" value="F:alcohol-forming very long-chain fatty acyl-CoA reductase activity"/>
    <property type="evidence" value="ECO:0007669"/>
    <property type="project" value="InterPro"/>
</dbReference>
<proteinExistence type="predicted"/>
<dbReference type="PANTHER" id="PTHR11011:SF107">
    <property type="entry name" value="FATTY ACYL-COA REDUCTASE"/>
    <property type="match status" value="1"/>
</dbReference>
<feature type="domain" description="Fatty acyl-CoA reductase C-terminal" evidence="1">
    <location>
        <begin position="57"/>
        <end position="153"/>
    </location>
</feature>
<dbReference type="AlphaFoldDB" id="A0AAV8Z331"/>
<reference evidence="2" key="1">
    <citation type="journal article" date="2023" name="Insect Mol. Biol.">
        <title>Genome sequencing provides insights into the evolution of gene families encoding plant cell wall-degrading enzymes in longhorned beetles.</title>
        <authorList>
            <person name="Shin N.R."/>
            <person name="Okamura Y."/>
            <person name="Kirsch R."/>
            <person name="Pauchet Y."/>
        </authorList>
    </citation>
    <scope>NUCLEOTIDE SEQUENCE</scope>
    <source>
        <strain evidence="2">AMC_N1</strain>
    </source>
</reference>
<evidence type="ECO:0000259" key="1">
    <source>
        <dbReference type="Pfam" id="PF03015"/>
    </source>
</evidence>
<organism evidence="2 3">
    <name type="scientific">Aromia moschata</name>
    <dbReference type="NCBI Taxonomy" id="1265417"/>
    <lineage>
        <taxon>Eukaryota</taxon>
        <taxon>Metazoa</taxon>
        <taxon>Ecdysozoa</taxon>
        <taxon>Arthropoda</taxon>
        <taxon>Hexapoda</taxon>
        <taxon>Insecta</taxon>
        <taxon>Pterygota</taxon>
        <taxon>Neoptera</taxon>
        <taxon>Endopterygota</taxon>
        <taxon>Coleoptera</taxon>
        <taxon>Polyphaga</taxon>
        <taxon>Cucujiformia</taxon>
        <taxon>Chrysomeloidea</taxon>
        <taxon>Cerambycidae</taxon>
        <taxon>Cerambycinae</taxon>
        <taxon>Callichromatini</taxon>
        <taxon>Aromia</taxon>
    </lineage>
</organism>
<dbReference type="GO" id="GO:0035336">
    <property type="term" value="P:long-chain fatty-acyl-CoA metabolic process"/>
    <property type="evidence" value="ECO:0007669"/>
    <property type="project" value="TreeGrafter"/>
</dbReference>